<dbReference type="KEGG" id="ppel:H6H00_10625"/>
<evidence type="ECO:0000313" key="1">
    <source>
        <dbReference type="EMBL" id="QNG54299.1"/>
    </source>
</evidence>
<dbReference type="RefSeq" id="WP_185721119.1">
    <property type="nucleotide sequence ID" value="NZ_BAAAWI010000001.1"/>
</dbReference>
<dbReference type="AlphaFoldDB" id="A0A7G7MND8"/>
<sequence length="66" mass="6540">MTVFLNGEAAELSDDASVLDALDAIGAPRTGVAVAVDGSVVRRADWAGTALADGARVEVLTAVQGG</sequence>
<dbReference type="EMBL" id="CP060131">
    <property type="protein sequence ID" value="QNG54299.1"/>
    <property type="molecule type" value="Genomic_DNA"/>
</dbReference>
<dbReference type="PANTHER" id="PTHR34472:SF1">
    <property type="entry name" value="SULFUR CARRIER PROTEIN THIS"/>
    <property type="match status" value="1"/>
</dbReference>
<dbReference type="InterPro" id="IPR003749">
    <property type="entry name" value="ThiS/MoaD-like"/>
</dbReference>
<dbReference type="Pfam" id="PF02597">
    <property type="entry name" value="ThiS"/>
    <property type="match status" value="1"/>
</dbReference>
<dbReference type="SUPFAM" id="SSF54285">
    <property type="entry name" value="MoaD/ThiS"/>
    <property type="match status" value="1"/>
</dbReference>
<dbReference type="InterPro" id="IPR012675">
    <property type="entry name" value="Beta-grasp_dom_sf"/>
</dbReference>
<dbReference type="NCBIfam" id="TIGR01683">
    <property type="entry name" value="thiS"/>
    <property type="match status" value="1"/>
</dbReference>
<reference evidence="1 2" key="1">
    <citation type="submission" date="2020-08" db="EMBL/GenBank/DDBJ databases">
        <authorList>
            <person name="Mo P."/>
        </authorList>
    </citation>
    <scope>NUCLEOTIDE SEQUENCE [LARGE SCALE GENOMIC DNA]</scope>
    <source>
        <strain evidence="1 2">CGMCC 4.1532</strain>
    </source>
</reference>
<name>A0A7G7MND8_9PSEU</name>
<protein>
    <submittedName>
        <fullName evidence="1">Sulfur carrier protein ThiS</fullName>
    </submittedName>
</protein>
<accession>A0A7G7MND8</accession>
<evidence type="ECO:0000313" key="2">
    <source>
        <dbReference type="Proteomes" id="UP000515728"/>
    </source>
</evidence>
<dbReference type="PANTHER" id="PTHR34472">
    <property type="entry name" value="SULFUR CARRIER PROTEIN THIS"/>
    <property type="match status" value="1"/>
</dbReference>
<dbReference type="Gene3D" id="3.10.20.30">
    <property type="match status" value="1"/>
</dbReference>
<organism evidence="1 2">
    <name type="scientific">Pseudonocardia petroleophila</name>
    <dbReference type="NCBI Taxonomy" id="37331"/>
    <lineage>
        <taxon>Bacteria</taxon>
        <taxon>Bacillati</taxon>
        <taxon>Actinomycetota</taxon>
        <taxon>Actinomycetes</taxon>
        <taxon>Pseudonocardiales</taxon>
        <taxon>Pseudonocardiaceae</taxon>
        <taxon>Pseudonocardia</taxon>
    </lineage>
</organism>
<proteinExistence type="predicted"/>
<dbReference type="InterPro" id="IPR010035">
    <property type="entry name" value="Thi_S"/>
</dbReference>
<gene>
    <name evidence="1" type="primary">thiS</name>
    <name evidence="1" type="ORF">H6H00_10625</name>
</gene>
<keyword evidence="2" id="KW-1185">Reference proteome</keyword>
<dbReference type="CDD" id="cd00565">
    <property type="entry name" value="Ubl_ThiS"/>
    <property type="match status" value="1"/>
</dbReference>
<dbReference type="Proteomes" id="UP000515728">
    <property type="component" value="Chromosome"/>
</dbReference>
<dbReference type="InterPro" id="IPR016155">
    <property type="entry name" value="Mopterin_synth/thiamin_S_b"/>
</dbReference>